<feature type="non-terminal residue" evidence="1">
    <location>
        <position position="1"/>
    </location>
</feature>
<protein>
    <submittedName>
        <fullName evidence="1">Uncharacterized protein</fullName>
    </submittedName>
</protein>
<dbReference type="Proteomes" id="UP000386466">
    <property type="component" value="Unassembled WGS sequence"/>
</dbReference>
<gene>
    <name evidence="1" type="ORF">LYPA_23C002953</name>
</gene>
<evidence type="ECO:0000313" key="2">
    <source>
        <dbReference type="Proteomes" id="UP000386466"/>
    </source>
</evidence>
<evidence type="ECO:0000313" key="1">
    <source>
        <dbReference type="EMBL" id="VFV35698.1"/>
    </source>
</evidence>
<proteinExistence type="predicted"/>
<accession>A0A485NU97</accession>
<dbReference type="EMBL" id="CAAGRJ010021547">
    <property type="protein sequence ID" value="VFV35698.1"/>
    <property type="molecule type" value="Genomic_DNA"/>
</dbReference>
<organism evidence="1 2">
    <name type="scientific">Lynx pardinus</name>
    <name type="common">Iberian lynx</name>
    <name type="synonym">Felis pardina</name>
    <dbReference type="NCBI Taxonomy" id="191816"/>
    <lineage>
        <taxon>Eukaryota</taxon>
        <taxon>Metazoa</taxon>
        <taxon>Chordata</taxon>
        <taxon>Craniata</taxon>
        <taxon>Vertebrata</taxon>
        <taxon>Euteleostomi</taxon>
        <taxon>Mammalia</taxon>
        <taxon>Eutheria</taxon>
        <taxon>Laurasiatheria</taxon>
        <taxon>Carnivora</taxon>
        <taxon>Feliformia</taxon>
        <taxon>Felidae</taxon>
        <taxon>Felinae</taxon>
        <taxon>Lynx</taxon>
    </lineage>
</organism>
<reference evidence="1 2" key="1">
    <citation type="submission" date="2019-01" db="EMBL/GenBank/DDBJ databases">
        <authorList>
            <person name="Alioto T."/>
            <person name="Alioto T."/>
        </authorList>
    </citation>
    <scope>NUCLEOTIDE SEQUENCE [LARGE SCALE GENOMIC DNA]</scope>
</reference>
<dbReference type="AlphaFoldDB" id="A0A485NU97"/>
<keyword evidence="2" id="KW-1185">Reference proteome</keyword>
<sequence>ALLQKRSMSVIITWLSNLFHSMEPWKRKTLSYFVTQPGIGLFWSCPLPITGGASPARRPTLEDPSVLHSCFMKYSYFILA</sequence>
<name>A0A485NU97_LYNPA</name>